<comment type="caution">
    <text evidence="10">The sequence shown here is derived from an EMBL/GenBank/DDBJ whole genome shotgun (WGS) entry which is preliminary data.</text>
</comment>
<comment type="subcellular location">
    <subcellularLocation>
        <location evidence="1">Cell membrane</location>
        <topology evidence="1">Multi-pass membrane protein</topology>
    </subcellularLocation>
</comment>
<dbReference type="InterPro" id="IPR030192">
    <property type="entry name" value="YbdG"/>
</dbReference>
<evidence type="ECO:0000259" key="9">
    <source>
        <dbReference type="Pfam" id="PF21082"/>
    </source>
</evidence>
<keyword evidence="6 7" id="KW-0472">Membrane</keyword>
<feature type="transmembrane region" description="Helical" evidence="7">
    <location>
        <begin position="99"/>
        <end position="118"/>
    </location>
</feature>
<dbReference type="PANTHER" id="PTHR30414:SF0">
    <property type="entry name" value="MINICONDUCTANCE MECHANOSENSITIVE CHANNEL YBDG"/>
    <property type="match status" value="1"/>
</dbReference>
<dbReference type="GO" id="GO:0005886">
    <property type="term" value="C:plasma membrane"/>
    <property type="evidence" value="ECO:0007669"/>
    <property type="project" value="UniProtKB-SubCell"/>
</dbReference>
<dbReference type="PANTHER" id="PTHR30414">
    <property type="entry name" value="MINICONDUCTANCE MECHANOSENSITIVE CHANNEL YBDG"/>
    <property type="match status" value="1"/>
</dbReference>
<evidence type="ECO:0000313" key="10">
    <source>
        <dbReference type="EMBL" id="KAA9132843.1"/>
    </source>
</evidence>
<gene>
    <name evidence="10" type="ORF">F3N42_06060</name>
</gene>
<keyword evidence="5 7" id="KW-1133">Transmembrane helix</keyword>
<dbReference type="SUPFAM" id="SSF50182">
    <property type="entry name" value="Sm-like ribonucleoproteins"/>
    <property type="match status" value="1"/>
</dbReference>
<dbReference type="GO" id="GO:0008381">
    <property type="term" value="F:mechanosensitive monoatomic ion channel activity"/>
    <property type="evidence" value="ECO:0007669"/>
    <property type="project" value="InterPro"/>
</dbReference>
<feature type="domain" description="Mechanosensitive ion channel MscS C-terminal" evidence="9">
    <location>
        <begin position="324"/>
        <end position="392"/>
    </location>
</feature>
<evidence type="ECO:0000256" key="6">
    <source>
        <dbReference type="ARBA" id="ARBA00023136"/>
    </source>
</evidence>
<dbReference type="InterPro" id="IPR006685">
    <property type="entry name" value="MscS_channel_2nd"/>
</dbReference>
<dbReference type="EMBL" id="VYXP01000003">
    <property type="protein sequence ID" value="KAA9132843.1"/>
    <property type="molecule type" value="Genomic_DNA"/>
</dbReference>
<dbReference type="Pfam" id="PF21082">
    <property type="entry name" value="MS_channel_3rd"/>
    <property type="match status" value="1"/>
</dbReference>
<protein>
    <submittedName>
        <fullName evidence="10">Mechanosensitive ion channel</fullName>
    </submittedName>
</protein>
<evidence type="ECO:0000256" key="5">
    <source>
        <dbReference type="ARBA" id="ARBA00022989"/>
    </source>
</evidence>
<accession>A0A5N0TCM0</accession>
<reference evidence="10 11" key="1">
    <citation type="submission" date="2019-09" db="EMBL/GenBank/DDBJ databases">
        <title>Wenzhouxiangella sp. Genome sequencing and assembly.</title>
        <authorList>
            <person name="Zhang R."/>
        </authorList>
    </citation>
    <scope>NUCLEOTIDE SEQUENCE [LARGE SCALE GENOMIC DNA]</scope>
    <source>
        <strain evidence="10 11">W260</strain>
    </source>
</reference>
<dbReference type="InterPro" id="IPR011066">
    <property type="entry name" value="MscS_channel_C_sf"/>
</dbReference>
<feature type="transmembrane region" description="Helical" evidence="7">
    <location>
        <begin position="15"/>
        <end position="36"/>
    </location>
</feature>
<name>A0A5N0TCM0_9GAMM</name>
<feature type="domain" description="Mechanosensitive ion channel MscS" evidence="8">
    <location>
        <begin position="181"/>
        <end position="249"/>
    </location>
</feature>
<sequence>MIRAMFASLENIHPLAPHVVGMALLLLLAWLADIIVKRILLGMVARIARRTEATWDNALVESKVFQRLAWIMPVLVVHYGVNLVPGLSEGVVTVVRNVATAWTSLAVSLAGVAALDAVNAIYEQRPESRERPIKGFLQMAQLVLYIIGGILVISVLIDRSPLVLLGGLGAMGAVAMIVFKDTLLSLAASIQLTSQKVIQVGDWLELPQYGADGDVIDVALYTITVQNWDKTITVIPTHRVMSDSFKNWRGMTEAGGRRIKRSIYIDMNSIRFLDDAEIERFKRFRLLQDYIADKQAELDEYNAAIGVDSDSDVNLRRLTNIGTLRAYIVNYLRNHPAIHDDMTLIVRQLQPGRDGLPIEIYCFTNDTQWATYEGVQSDLFDHVSAIVPAFGLRLFQSPSGFDLAGLAGQPGQDALKSRT</sequence>
<organism evidence="10 11">
    <name type="scientific">Marinihelvus fidelis</name>
    <dbReference type="NCBI Taxonomy" id="2613842"/>
    <lineage>
        <taxon>Bacteria</taxon>
        <taxon>Pseudomonadati</taxon>
        <taxon>Pseudomonadota</taxon>
        <taxon>Gammaproteobacteria</taxon>
        <taxon>Chromatiales</taxon>
        <taxon>Wenzhouxiangellaceae</taxon>
        <taxon>Marinihelvus</taxon>
    </lineage>
</organism>
<dbReference type="InterPro" id="IPR049278">
    <property type="entry name" value="MS_channel_C"/>
</dbReference>
<evidence type="ECO:0000313" key="11">
    <source>
        <dbReference type="Proteomes" id="UP000325372"/>
    </source>
</evidence>
<keyword evidence="11" id="KW-1185">Reference proteome</keyword>
<evidence type="ECO:0000256" key="7">
    <source>
        <dbReference type="SAM" id="Phobius"/>
    </source>
</evidence>
<evidence type="ECO:0000256" key="2">
    <source>
        <dbReference type="ARBA" id="ARBA00008017"/>
    </source>
</evidence>
<keyword evidence="3" id="KW-1003">Cell membrane</keyword>
<evidence type="ECO:0000256" key="3">
    <source>
        <dbReference type="ARBA" id="ARBA00022475"/>
    </source>
</evidence>
<evidence type="ECO:0000256" key="4">
    <source>
        <dbReference type="ARBA" id="ARBA00022692"/>
    </source>
</evidence>
<dbReference type="InterPro" id="IPR010920">
    <property type="entry name" value="LSM_dom_sf"/>
</dbReference>
<keyword evidence="4 7" id="KW-0812">Transmembrane</keyword>
<dbReference type="Pfam" id="PF00924">
    <property type="entry name" value="MS_channel_2nd"/>
    <property type="match status" value="1"/>
</dbReference>
<feature type="transmembrane region" description="Helical" evidence="7">
    <location>
        <begin position="139"/>
        <end position="157"/>
    </location>
</feature>
<dbReference type="AlphaFoldDB" id="A0A5N0TCM0"/>
<evidence type="ECO:0000259" key="8">
    <source>
        <dbReference type="Pfam" id="PF00924"/>
    </source>
</evidence>
<dbReference type="Gene3D" id="2.30.30.60">
    <property type="match status" value="1"/>
</dbReference>
<dbReference type="InterPro" id="IPR023408">
    <property type="entry name" value="MscS_beta-dom_sf"/>
</dbReference>
<dbReference type="Proteomes" id="UP000325372">
    <property type="component" value="Unassembled WGS sequence"/>
</dbReference>
<dbReference type="SUPFAM" id="SSF82689">
    <property type="entry name" value="Mechanosensitive channel protein MscS (YggB), C-terminal domain"/>
    <property type="match status" value="1"/>
</dbReference>
<proteinExistence type="inferred from homology"/>
<evidence type="ECO:0000256" key="1">
    <source>
        <dbReference type="ARBA" id="ARBA00004651"/>
    </source>
</evidence>
<dbReference type="GO" id="GO:0071470">
    <property type="term" value="P:cellular response to osmotic stress"/>
    <property type="evidence" value="ECO:0007669"/>
    <property type="project" value="InterPro"/>
</dbReference>
<comment type="similarity">
    <text evidence="2">Belongs to the MscS (TC 1.A.23) family.</text>
</comment>
<feature type="transmembrane region" description="Helical" evidence="7">
    <location>
        <begin position="163"/>
        <end position="179"/>
    </location>
</feature>